<proteinExistence type="predicted"/>
<feature type="region of interest" description="Disordered" evidence="1">
    <location>
        <begin position="21"/>
        <end position="41"/>
    </location>
</feature>
<feature type="compositionally biased region" description="Polar residues" evidence="1">
    <location>
        <begin position="32"/>
        <end position="41"/>
    </location>
</feature>
<gene>
    <name evidence="2" type="ORF">TPC1_31559</name>
</gene>
<dbReference type="AlphaFoldDB" id="A0A146JZN3"/>
<dbReference type="EMBL" id="GDID01007660">
    <property type="protein sequence ID" value="JAP88946.1"/>
    <property type="molecule type" value="Transcribed_RNA"/>
</dbReference>
<feature type="non-terminal residue" evidence="2">
    <location>
        <position position="1"/>
    </location>
</feature>
<name>A0A146JZN3_9EUKA</name>
<protein>
    <submittedName>
        <fullName evidence="2">Uncharacterized protein</fullName>
    </submittedName>
</protein>
<evidence type="ECO:0000313" key="2">
    <source>
        <dbReference type="EMBL" id="JAP88946.1"/>
    </source>
</evidence>
<organism evidence="2">
    <name type="scientific">Trepomonas sp. PC1</name>
    <dbReference type="NCBI Taxonomy" id="1076344"/>
    <lineage>
        <taxon>Eukaryota</taxon>
        <taxon>Metamonada</taxon>
        <taxon>Diplomonadida</taxon>
        <taxon>Hexamitidae</taxon>
        <taxon>Hexamitinae</taxon>
        <taxon>Trepomonas</taxon>
    </lineage>
</organism>
<sequence length="300" mass="35575">MSLLPHDINIYQLSIPNLNSPQRGIMQKGRRTATSPSRPPILSNTVARVRTPQPFTYSQSIMANDAYSMKQSFKHDQMVQSNRVRKSDLKQSIPYSENFFTDLEFIEQQKTINSYAKDVYILSLRFNMLNTEHRSYLEFVKDSTEGVQDPVKMQVMINSALRQLLKNDYKPNQIEYLQQVRQLEDKVTQYLDTLNEEQQLYVQIQMHQHRKCIKLPILKSFFEEMSLLKGETILELQSKISTIEKQLKFMKSIDKKYQFNLQVKQKLKEEQEEIQYALSLEQIQDIKKRYKHLTTINNYD</sequence>
<accession>A0A146JZN3</accession>
<reference evidence="2" key="1">
    <citation type="submission" date="2015-07" db="EMBL/GenBank/DDBJ databases">
        <title>Adaptation to a free-living lifestyle via gene acquisitions in the diplomonad Trepomonas sp. PC1.</title>
        <authorList>
            <person name="Xu F."/>
            <person name="Jerlstrom-Hultqvist J."/>
            <person name="Kolisko M."/>
            <person name="Simpson A.G.B."/>
            <person name="Roger A.J."/>
            <person name="Svard S.G."/>
            <person name="Andersson J.O."/>
        </authorList>
    </citation>
    <scope>NUCLEOTIDE SEQUENCE</scope>
    <source>
        <strain evidence="2">PC1</strain>
    </source>
</reference>
<evidence type="ECO:0000256" key="1">
    <source>
        <dbReference type="SAM" id="MobiDB-lite"/>
    </source>
</evidence>